<evidence type="ECO:0000313" key="1">
    <source>
        <dbReference type="EMBL" id="KAJ2996498.1"/>
    </source>
</evidence>
<evidence type="ECO:0000313" key="2">
    <source>
        <dbReference type="Proteomes" id="UP001143856"/>
    </source>
</evidence>
<dbReference type="EMBL" id="JAPDGR010000094">
    <property type="protein sequence ID" value="KAJ2996498.1"/>
    <property type="molecule type" value="Genomic_DNA"/>
</dbReference>
<comment type="caution">
    <text evidence="1">The sequence shown here is derived from an EMBL/GenBank/DDBJ whole genome shotgun (WGS) entry which is preliminary data.</text>
</comment>
<proteinExistence type="predicted"/>
<sequence>MASSVYDDSTASAAHLCTKCQVIVFDRQFEQSFGVTSQVDGDRHLLMEDEKTVTLDYLFEDFAPHFPNISKSADAGCEFCHCLHETFTMDGYTKEMLGELPGENGDGHAVVIALEYIYDDEEAEKNDHENGVLRLHATLTLAGAEEVWLSFDFTVEGVPGHEDIAKWLCIDVSLIIGDRLASECTGWARSKIDCCVTSHIHPLPASGFCPERLIDVQSQLVKLVSKENVGPRPKYAALSYCWGNQQDAKDQTKTTEESLQQRLTEIKYEAMSPVLHDAVQVARSLSIPYLWVDALCVIQGHGGDWESQSRVMDKIYGSAHITIAALASGSCNEQFRFATRRPLYVAFRSAIDPNLAGLVRLRYVGIGRFDKLRRSELVNQITFNNIVNSRWRSRGWTFQEDVTSTRVLFFGPSELFFTCPSSQQYLGGPDVPDTCGDRIADPVYKWANNFQTHFYWLEFASNYSERCDFTHSTDLLPAIAGLAAFFQKKFKCPSRDYLAGLWRAHLYVGALWCMTSPFEGTLSQYLEEVITRPYRCPSWSWAGHGAVIFLCFDHFKYRKRCRIKASTTLKGSNPYGEITDSVLRFTGIMATLNSKFIVRADDWEDLGSWCKWRPKRSALYRSWRFWLDWRPVTDTEPWGKLKMVLLGSAQLAEAEGRSVFGLVVREIRQNSEKFCRAGVFFSTPGVDFTQEGGLTLTAEGKVVSIDIV</sequence>
<keyword evidence="2" id="KW-1185">Reference proteome</keyword>
<accession>A0ACC1PNG4</accession>
<gene>
    <name evidence="1" type="ORF">NUW58_g963</name>
</gene>
<name>A0ACC1PNG4_9PEZI</name>
<protein>
    <submittedName>
        <fullName evidence="1">Uncharacterized protein</fullName>
    </submittedName>
</protein>
<dbReference type="Proteomes" id="UP001143856">
    <property type="component" value="Unassembled WGS sequence"/>
</dbReference>
<reference evidence="1" key="1">
    <citation type="submission" date="2022-10" db="EMBL/GenBank/DDBJ databases">
        <title>Genome Sequence of Xylaria curta.</title>
        <authorList>
            <person name="Buettner E."/>
        </authorList>
    </citation>
    <scope>NUCLEOTIDE SEQUENCE</scope>
    <source>
        <strain evidence="1">Babe10</strain>
    </source>
</reference>
<organism evidence="1 2">
    <name type="scientific">Xylaria curta</name>
    <dbReference type="NCBI Taxonomy" id="42375"/>
    <lineage>
        <taxon>Eukaryota</taxon>
        <taxon>Fungi</taxon>
        <taxon>Dikarya</taxon>
        <taxon>Ascomycota</taxon>
        <taxon>Pezizomycotina</taxon>
        <taxon>Sordariomycetes</taxon>
        <taxon>Xylariomycetidae</taxon>
        <taxon>Xylariales</taxon>
        <taxon>Xylariaceae</taxon>
        <taxon>Xylaria</taxon>
    </lineage>
</organism>